<dbReference type="PANTHER" id="PTHR43553">
    <property type="entry name" value="HEAVY METAL TRANSPORTER"/>
    <property type="match status" value="1"/>
</dbReference>
<organism evidence="5 6">
    <name type="scientific">Reichenbachiella agarivorans</name>
    <dbReference type="NCBI Taxonomy" id="2979464"/>
    <lineage>
        <taxon>Bacteria</taxon>
        <taxon>Pseudomonadati</taxon>
        <taxon>Bacteroidota</taxon>
        <taxon>Cytophagia</taxon>
        <taxon>Cytophagales</taxon>
        <taxon>Reichenbachiellaceae</taxon>
        <taxon>Reichenbachiella</taxon>
    </lineage>
</organism>
<evidence type="ECO:0000313" key="6">
    <source>
        <dbReference type="Proteomes" id="UP001065174"/>
    </source>
</evidence>
<keyword evidence="3 5" id="KW-0067">ATP-binding</keyword>
<dbReference type="InterPro" id="IPR027417">
    <property type="entry name" value="P-loop_NTPase"/>
</dbReference>
<evidence type="ECO:0000256" key="1">
    <source>
        <dbReference type="ARBA" id="ARBA00022448"/>
    </source>
</evidence>
<dbReference type="InterPro" id="IPR050095">
    <property type="entry name" value="ECF_ABC_transporter_ATP-bd"/>
</dbReference>
<gene>
    <name evidence="5" type="ORF">N6H18_15960</name>
</gene>
<dbReference type="SMART" id="SM00382">
    <property type="entry name" value="AAA"/>
    <property type="match status" value="2"/>
</dbReference>
<feature type="domain" description="ABC transporter" evidence="4">
    <location>
        <begin position="181"/>
        <end position="403"/>
    </location>
</feature>
<dbReference type="Gene3D" id="3.40.50.300">
    <property type="entry name" value="P-loop containing nucleotide triphosphate hydrolases"/>
    <property type="match status" value="2"/>
</dbReference>
<dbReference type="InterPro" id="IPR003593">
    <property type="entry name" value="AAA+_ATPase"/>
</dbReference>
<evidence type="ECO:0000256" key="3">
    <source>
        <dbReference type="ARBA" id="ARBA00022840"/>
    </source>
</evidence>
<dbReference type="InterPro" id="IPR003439">
    <property type="entry name" value="ABC_transporter-like_ATP-bd"/>
</dbReference>
<evidence type="ECO:0000259" key="4">
    <source>
        <dbReference type="PROSITE" id="PS50893"/>
    </source>
</evidence>
<dbReference type="Pfam" id="PF00005">
    <property type="entry name" value="ABC_tran"/>
    <property type="match status" value="1"/>
</dbReference>
<dbReference type="RefSeq" id="WP_262309282.1">
    <property type="nucleotide sequence ID" value="NZ_CP106679.1"/>
</dbReference>
<dbReference type="PANTHER" id="PTHR43553:SF3">
    <property type="entry name" value="ABC TRANSPORTER ATP-BINDING PROTEIN MODF"/>
    <property type="match status" value="1"/>
</dbReference>
<keyword evidence="1" id="KW-0813">Transport</keyword>
<proteinExistence type="predicted"/>
<dbReference type="SUPFAM" id="SSF52540">
    <property type="entry name" value="P-loop containing nucleoside triphosphate hydrolases"/>
    <property type="match status" value="2"/>
</dbReference>
<sequence length="407" mass="46111">MTNTQHWNIYVPNGAGKQRLIDQLLSQREILPAIIGKRILLYSAVVLAKYIREEDIHDKYEVTNQRGQTLKSMSSGERKKALLQHILSQQPEVIILDNPSDSLDVKGREDLVAALEAIAGKVSTVNIVSRTRDFLAIGTTQLQYAGKELVVLQKEIEEEIVLKGKIPEPIQPILYEDEYLIRMKNVSVSYLDRCILKAINWEIKPGEFWQLKGPNGAGKTTLLTMITGDNHKAYGQDITLFGFKKGSGESVWDIKKNIGYYTSTMTYDFWRNQSIEHMIISGYYDSIGLYNRPTELQLKRTEAWLDLIGLKEQRDKPFIDLPIGYRRLVLIVRAMVKHPPLLILDEPASDLDDHNTKLMAALVNKIAQESKTAILYVSHQDEKGLHPDRVFELIASEEGSVGIVLGV</sequence>
<evidence type="ECO:0000313" key="5">
    <source>
        <dbReference type="EMBL" id="UXP31843.1"/>
    </source>
</evidence>
<keyword evidence="2" id="KW-0547">Nucleotide-binding</keyword>
<accession>A0ABY6CR42</accession>
<dbReference type="EMBL" id="CP106679">
    <property type="protein sequence ID" value="UXP31843.1"/>
    <property type="molecule type" value="Genomic_DNA"/>
</dbReference>
<dbReference type="Proteomes" id="UP001065174">
    <property type="component" value="Chromosome"/>
</dbReference>
<dbReference type="PROSITE" id="PS50893">
    <property type="entry name" value="ABC_TRANSPORTER_2"/>
    <property type="match status" value="1"/>
</dbReference>
<keyword evidence="6" id="KW-1185">Reference proteome</keyword>
<reference evidence="5" key="1">
    <citation type="submission" date="2022-09" db="EMBL/GenBank/DDBJ databases">
        <title>Comparative genomics and taxonomic characterization of three novel marine species of genus Reichenbachiella exhibiting antioxidant and polysaccharide degradation activities.</title>
        <authorList>
            <person name="Muhammad N."/>
            <person name="Lee Y.-J."/>
            <person name="Ko J."/>
            <person name="Kim S.-G."/>
        </authorList>
    </citation>
    <scope>NUCLEOTIDE SEQUENCE</scope>
    <source>
        <strain evidence="5">BKB1-1</strain>
    </source>
</reference>
<name>A0ABY6CR42_9BACT</name>
<protein>
    <submittedName>
        <fullName evidence="5">ATP-binding cassette domain-containing protein</fullName>
    </submittedName>
</protein>
<evidence type="ECO:0000256" key="2">
    <source>
        <dbReference type="ARBA" id="ARBA00022741"/>
    </source>
</evidence>
<dbReference type="GO" id="GO:0005524">
    <property type="term" value="F:ATP binding"/>
    <property type="evidence" value="ECO:0007669"/>
    <property type="project" value="UniProtKB-KW"/>
</dbReference>